<comment type="caution">
    <text evidence="2">The sequence shown here is derived from an EMBL/GenBank/DDBJ whole genome shotgun (WGS) entry which is preliminary data.</text>
</comment>
<feature type="domain" description="GP-PDE" evidence="1">
    <location>
        <begin position="22"/>
        <end position="249"/>
    </location>
</feature>
<evidence type="ECO:0000259" key="1">
    <source>
        <dbReference type="PROSITE" id="PS51704"/>
    </source>
</evidence>
<name>A0A9X3AYY3_9HYPH</name>
<evidence type="ECO:0000313" key="3">
    <source>
        <dbReference type="Proteomes" id="UP001149009"/>
    </source>
</evidence>
<evidence type="ECO:0000313" key="2">
    <source>
        <dbReference type="EMBL" id="MCT8988894.1"/>
    </source>
</evidence>
<sequence length="254" mass="28225">MSKPGFASFAERFRWPAHLRYPLVIGHRGASGHVRENTLEAFARASDLGAEMWELDAQVTRDGVCVVSHDDHLQRVFGVDARISELSWAELAQFPGVNVPTFAEVAALAQARSAGLYVEIKAPEAAPLVWRHLLERDQRFAVLGSFDTEPVRHLRRQGCDFPLSVLVRLGADTLAEADAAEADIVHLCWERGGERPQDLVTPDLMDRIFESGRQIVLWHEERPEIIADIVRLPVIGICSDLPERLRAAIDGVAA</sequence>
<dbReference type="PANTHER" id="PTHR46211:SF14">
    <property type="entry name" value="GLYCEROPHOSPHODIESTER PHOSPHODIESTERASE"/>
    <property type="match status" value="1"/>
</dbReference>
<protein>
    <submittedName>
        <fullName evidence="2">Glycerophosphodiester phosphodiesterase</fullName>
    </submittedName>
</protein>
<accession>A0A9X3AYY3</accession>
<reference evidence="2" key="1">
    <citation type="submission" date="2022-08" db="EMBL/GenBank/DDBJ databases">
        <title>Chelativorans sichuanense sp. nov., a paraffin oil-degrading bacterium isolated from a mixture of oil-based drill cuttings and paddy soil.</title>
        <authorList>
            <person name="Yu J."/>
            <person name="Liu H."/>
            <person name="Chen Q."/>
        </authorList>
    </citation>
    <scope>NUCLEOTIDE SEQUENCE</scope>
    <source>
        <strain evidence="2">SCAU 2101</strain>
    </source>
</reference>
<dbReference type="CDD" id="cd08556">
    <property type="entry name" value="GDPD"/>
    <property type="match status" value="1"/>
</dbReference>
<dbReference type="Gene3D" id="3.20.20.190">
    <property type="entry name" value="Phosphatidylinositol (PI) phosphodiesterase"/>
    <property type="match status" value="1"/>
</dbReference>
<dbReference type="Proteomes" id="UP001149009">
    <property type="component" value="Unassembled WGS sequence"/>
</dbReference>
<dbReference type="InterPro" id="IPR017946">
    <property type="entry name" value="PLC-like_Pdiesterase_TIM-brl"/>
</dbReference>
<dbReference type="GO" id="GO:0006629">
    <property type="term" value="P:lipid metabolic process"/>
    <property type="evidence" value="ECO:0007669"/>
    <property type="project" value="InterPro"/>
</dbReference>
<dbReference type="EMBL" id="JAODNV010000003">
    <property type="protein sequence ID" value="MCT8988894.1"/>
    <property type="molecule type" value="Genomic_DNA"/>
</dbReference>
<dbReference type="Pfam" id="PF03009">
    <property type="entry name" value="GDPD"/>
    <property type="match status" value="1"/>
</dbReference>
<keyword evidence="3" id="KW-1185">Reference proteome</keyword>
<dbReference type="PROSITE" id="PS51704">
    <property type="entry name" value="GP_PDE"/>
    <property type="match status" value="1"/>
</dbReference>
<dbReference type="InterPro" id="IPR030395">
    <property type="entry name" value="GP_PDE_dom"/>
</dbReference>
<proteinExistence type="predicted"/>
<dbReference type="GO" id="GO:0008081">
    <property type="term" value="F:phosphoric diester hydrolase activity"/>
    <property type="evidence" value="ECO:0007669"/>
    <property type="project" value="InterPro"/>
</dbReference>
<dbReference type="SUPFAM" id="SSF51695">
    <property type="entry name" value="PLC-like phosphodiesterases"/>
    <property type="match status" value="1"/>
</dbReference>
<dbReference type="PANTHER" id="PTHR46211">
    <property type="entry name" value="GLYCEROPHOSPHORYL DIESTER PHOSPHODIESTERASE"/>
    <property type="match status" value="1"/>
</dbReference>
<dbReference type="AlphaFoldDB" id="A0A9X3AYY3"/>
<organism evidence="2 3">
    <name type="scientific">Chelativorans petroleitrophicus</name>
    <dbReference type="NCBI Taxonomy" id="2975484"/>
    <lineage>
        <taxon>Bacteria</taxon>
        <taxon>Pseudomonadati</taxon>
        <taxon>Pseudomonadota</taxon>
        <taxon>Alphaproteobacteria</taxon>
        <taxon>Hyphomicrobiales</taxon>
        <taxon>Phyllobacteriaceae</taxon>
        <taxon>Chelativorans</taxon>
    </lineage>
</organism>
<gene>
    <name evidence="2" type="ORF">NYR54_01105</name>
</gene>
<dbReference type="RefSeq" id="WP_261513546.1">
    <property type="nucleotide sequence ID" value="NZ_JAODNV010000003.1"/>
</dbReference>